<gene>
    <name evidence="2" type="ORF">SORBI_3003G187300</name>
</gene>
<evidence type="ECO:0000313" key="2">
    <source>
        <dbReference type="EMBL" id="KXG32712.1"/>
    </source>
</evidence>
<dbReference type="Proteomes" id="UP000000768">
    <property type="component" value="Chromosome 3"/>
</dbReference>
<reference evidence="3" key="2">
    <citation type="journal article" date="2018" name="Plant J.">
        <title>The Sorghum bicolor reference genome: improved assembly, gene annotations, a transcriptome atlas, and signatures of genome organization.</title>
        <authorList>
            <person name="McCormick R.F."/>
            <person name="Truong S.K."/>
            <person name="Sreedasyam A."/>
            <person name="Jenkins J."/>
            <person name="Shu S."/>
            <person name="Sims D."/>
            <person name="Kennedy M."/>
            <person name="Amirebrahimi M."/>
            <person name="Weers B.D."/>
            <person name="McKinley B."/>
            <person name="Mattison A."/>
            <person name="Morishige D.T."/>
            <person name="Grimwood J."/>
            <person name="Schmutz J."/>
            <person name="Mullet J.E."/>
        </authorList>
    </citation>
    <scope>NUCLEOTIDE SEQUENCE [LARGE SCALE GENOMIC DNA]</scope>
    <source>
        <strain evidence="3">cv. BTx623</strain>
    </source>
</reference>
<evidence type="ECO:0000313" key="3">
    <source>
        <dbReference type="Proteomes" id="UP000000768"/>
    </source>
</evidence>
<feature type="compositionally biased region" description="Basic and acidic residues" evidence="1">
    <location>
        <begin position="78"/>
        <end position="94"/>
    </location>
</feature>
<protein>
    <submittedName>
        <fullName evidence="2">Uncharacterized protein</fullName>
    </submittedName>
</protein>
<dbReference type="Gramene" id="KXG32712">
    <property type="protein sequence ID" value="KXG32712"/>
    <property type="gene ID" value="SORBI_3003G187300"/>
</dbReference>
<reference evidence="2 3" key="1">
    <citation type="journal article" date="2009" name="Nature">
        <title>The Sorghum bicolor genome and the diversification of grasses.</title>
        <authorList>
            <person name="Paterson A.H."/>
            <person name="Bowers J.E."/>
            <person name="Bruggmann R."/>
            <person name="Dubchak I."/>
            <person name="Grimwood J."/>
            <person name="Gundlach H."/>
            <person name="Haberer G."/>
            <person name="Hellsten U."/>
            <person name="Mitros T."/>
            <person name="Poliakov A."/>
            <person name="Schmutz J."/>
            <person name="Spannagl M."/>
            <person name="Tang H."/>
            <person name="Wang X."/>
            <person name="Wicker T."/>
            <person name="Bharti A.K."/>
            <person name="Chapman J."/>
            <person name="Feltus F.A."/>
            <person name="Gowik U."/>
            <person name="Grigoriev I.V."/>
            <person name="Lyons E."/>
            <person name="Maher C.A."/>
            <person name="Martis M."/>
            <person name="Narechania A."/>
            <person name="Otillar R.P."/>
            <person name="Penning B.W."/>
            <person name="Salamov A.A."/>
            <person name="Wang Y."/>
            <person name="Zhang L."/>
            <person name="Carpita N.C."/>
            <person name="Freeling M."/>
            <person name="Gingle A.R."/>
            <person name="Hash C.T."/>
            <person name="Keller B."/>
            <person name="Klein P."/>
            <person name="Kresovich S."/>
            <person name="McCann M.C."/>
            <person name="Ming R."/>
            <person name="Peterson D.G."/>
            <person name="Mehboob-ur-Rahman"/>
            <person name="Ware D."/>
            <person name="Westhoff P."/>
            <person name="Mayer K.F."/>
            <person name="Messing J."/>
            <person name="Rokhsar D.S."/>
        </authorList>
    </citation>
    <scope>NUCLEOTIDE SEQUENCE [LARGE SCALE GENOMIC DNA]</scope>
    <source>
        <strain evidence="3">cv. BTx623</strain>
    </source>
</reference>
<evidence type="ECO:0000256" key="1">
    <source>
        <dbReference type="SAM" id="MobiDB-lite"/>
    </source>
</evidence>
<organism evidence="2 3">
    <name type="scientific">Sorghum bicolor</name>
    <name type="common">Sorghum</name>
    <name type="synonym">Sorghum vulgare</name>
    <dbReference type="NCBI Taxonomy" id="4558"/>
    <lineage>
        <taxon>Eukaryota</taxon>
        <taxon>Viridiplantae</taxon>
        <taxon>Streptophyta</taxon>
        <taxon>Embryophyta</taxon>
        <taxon>Tracheophyta</taxon>
        <taxon>Spermatophyta</taxon>
        <taxon>Magnoliopsida</taxon>
        <taxon>Liliopsida</taxon>
        <taxon>Poales</taxon>
        <taxon>Poaceae</taxon>
        <taxon>PACMAD clade</taxon>
        <taxon>Panicoideae</taxon>
        <taxon>Andropogonodae</taxon>
        <taxon>Andropogoneae</taxon>
        <taxon>Sorghinae</taxon>
        <taxon>Sorghum</taxon>
    </lineage>
</organism>
<accession>A0A1B6Q470</accession>
<feature type="region of interest" description="Disordered" evidence="1">
    <location>
        <begin position="78"/>
        <end position="135"/>
    </location>
</feature>
<dbReference type="AlphaFoldDB" id="A0A1B6Q470"/>
<feature type="compositionally biased region" description="Basic and acidic residues" evidence="1">
    <location>
        <begin position="126"/>
        <end position="135"/>
    </location>
</feature>
<dbReference type="OMA" id="RARCMAQ"/>
<name>A0A1B6Q470_SORBI</name>
<dbReference type="EMBL" id="CM000762">
    <property type="protein sequence ID" value="KXG32712.1"/>
    <property type="molecule type" value="Genomic_DNA"/>
</dbReference>
<keyword evidence="3" id="KW-1185">Reference proteome</keyword>
<sequence length="135" mass="15263">MLMVLRGSSSELIFTSRARCMAQHNTGSRGGMAWSAMISGFARKAHEDAMAAMISGFTSPVLFQEDAVAWSTMICAGEERSRRARGRREPERASQRNRRRRKGSREKKEETSRVFPTPIPSFRSASIHEKTRFPL</sequence>
<proteinExistence type="predicted"/>
<dbReference type="InParanoid" id="A0A1B6Q470"/>
<feature type="compositionally biased region" description="Basic residues" evidence="1">
    <location>
        <begin position="95"/>
        <end position="105"/>
    </location>
</feature>